<dbReference type="InterPro" id="IPR001810">
    <property type="entry name" value="F-box_dom"/>
</dbReference>
<reference evidence="2 3" key="1">
    <citation type="submission" date="2019-12" db="EMBL/GenBank/DDBJ databases">
        <title>Chromosome-level assembly of the Caenorhabditis remanei genome.</title>
        <authorList>
            <person name="Teterina A.A."/>
            <person name="Willis J.H."/>
            <person name="Phillips P.C."/>
        </authorList>
    </citation>
    <scope>NUCLEOTIDE SEQUENCE [LARGE SCALE GENOMIC DNA]</scope>
    <source>
        <strain evidence="2 3">PX506</strain>
        <tissue evidence="2">Whole organism</tissue>
    </source>
</reference>
<name>A0A6A5G6B2_CAERE</name>
<dbReference type="PANTHER" id="PTHR21503">
    <property type="entry name" value="F-BOX-CONTAINING HYPOTHETICAL PROTEIN C.ELEGANS"/>
    <property type="match status" value="1"/>
</dbReference>
<evidence type="ECO:0000259" key="1">
    <source>
        <dbReference type="PROSITE" id="PS50181"/>
    </source>
</evidence>
<dbReference type="KEGG" id="crq:GCK72_016788"/>
<dbReference type="RefSeq" id="XP_053580604.1">
    <property type="nucleotide sequence ID" value="XM_053731691.1"/>
</dbReference>
<gene>
    <name evidence="2" type="ORF">GCK72_016788</name>
</gene>
<evidence type="ECO:0000313" key="2">
    <source>
        <dbReference type="EMBL" id="KAF1750241.1"/>
    </source>
</evidence>
<proteinExistence type="predicted"/>
<evidence type="ECO:0000313" key="3">
    <source>
        <dbReference type="Proteomes" id="UP000483820"/>
    </source>
</evidence>
<dbReference type="PANTHER" id="PTHR21503:SF8">
    <property type="entry name" value="F-BOX ASSOCIATED DOMAIN-CONTAINING PROTEIN-RELATED"/>
    <property type="match status" value="1"/>
</dbReference>
<organism evidence="2 3">
    <name type="scientific">Caenorhabditis remanei</name>
    <name type="common">Caenorhabditis vulgaris</name>
    <dbReference type="NCBI Taxonomy" id="31234"/>
    <lineage>
        <taxon>Eukaryota</taxon>
        <taxon>Metazoa</taxon>
        <taxon>Ecdysozoa</taxon>
        <taxon>Nematoda</taxon>
        <taxon>Chromadorea</taxon>
        <taxon>Rhabditida</taxon>
        <taxon>Rhabditina</taxon>
        <taxon>Rhabditomorpha</taxon>
        <taxon>Rhabditoidea</taxon>
        <taxon>Rhabditidae</taxon>
        <taxon>Peloderinae</taxon>
        <taxon>Caenorhabditis</taxon>
    </lineage>
</organism>
<dbReference type="EMBL" id="WUAV01000005">
    <property type="protein sequence ID" value="KAF1750241.1"/>
    <property type="molecule type" value="Genomic_DNA"/>
</dbReference>
<dbReference type="Pfam" id="PF00646">
    <property type="entry name" value="F-box"/>
    <property type="match status" value="1"/>
</dbReference>
<feature type="domain" description="F-box" evidence="1">
    <location>
        <begin position="2"/>
        <end position="49"/>
    </location>
</feature>
<dbReference type="InterPro" id="IPR012885">
    <property type="entry name" value="F-box_Sdz-33"/>
</dbReference>
<dbReference type="AlphaFoldDB" id="A0A6A5G6B2"/>
<dbReference type="CTD" id="78776402"/>
<dbReference type="Pfam" id="PF07735">
    <property type="entry name" value="FBA_2"/>
    <property type="match status" value="1"/>
</dbReference>
<accession>A0A6A5G6B2</accession>
<sequence>MTFPLLKLPFLAIQNVLQNLDAPDKFDFSTCSRKCHRLVKCTRHPYTGIDIIVGSGRSYASVILRAGDRTCYDWYCRGQEYSRMRVRKDRRTVGDMTIVFRKKPDKMETGGLMADKLKVLYKYISDLFNIPILTYEYGNTLNVKLLPMALGIKKCEQMIITAVRDYTLDIPHLRYVIDNVEVSKKLYIGYYPHYSDFRMESARFSMDILHLSTAAFITRDVFLNMDCSVIEMNEASLSSEDILDFINQWFYSENTRFERLLVESDNLKTQLDLNGFNPRPWNSSVRGQYYDERKHMNFSSGLDIIRSDGLLATVKQSEAGAMEFVVWKNRFPVYLY</sequence>
<comment type="caution">
    <text evidence="2">The sequence shown here is derived from an EMBL/GenBank/DDBJ whole genome shotgun (WGS) entry which is preliminary data.</text>
</comment>
<dbReference type="Proteomes" id="UP000483820">
    <property type="component" value="Chromosome V"/>
</dbReference>
<dbReference type="PROSITE" id="PS50181">
    <property type="entry name" value="FBOX"/>
    <property type="match status" value="1"/>
</dbReference>
<dbReference type="GeneID" id="78776402"/>
<protein>
    <recommendedName>
        <fullName evidence="1">F-box domain-containing protein</fullName>
    </recommendedName>
</protein>